<organism evidence="6 7">
    <name type="scientific">Vibrio casei</name>
    <dbReference type="NCBI Taxonomy" id="673372"/>
    <lineage>
        <taxon>Bacteria</taxon>
        <taxon>Pseudomonadati</taxon>
        <taxon>Pseudomonadota</taxon>
        <taxon>Gammaproteobacteria</taxon>
        <taxon>Vibrionales</taxon>
        <taxon>Vibrionaceae</taxon>
        <taxon>Vibrio</taxon>
    </lineage>
</organism>
<dbReference type="InterPro" id="IPR046335">
    <property type="entry name" value="LacI/GalR-like_sensor"/>
</dbReference>
<dbReference type="GeneID" id="303190057"/>
<dbReference type="PANTHER" id="PTHR30146">
    <property type="entry name" value="LACI-RELATED TRANSCRIPTIONAL REPRESSOR"/>
    <property type="match status" value="1"/>
</dbReference>
<dbReference type="Gene3D" id="3.40.50.2300">
    <property type="match status" value="2"/>
</dbReference>
<dbReference type="SUPFAM" id="SSF53822">
    <property type="entry name" value="Periplasmic binding protein-like I"/>
    <property type="match status" value="1"/>
</dbReference>
<dbReference type="GO" id="GO:0000976">
    <property type="term" value="F:transcription cis-regulatory region binding"/>
    <property type="evidence" value="ECO:0007669"/>
    <property type="project" value="TreeGrafter"/>
</dbReference>
<dbReference type="EMBL" id="QPGL01000002">
    <property type="protein sequence ID" value="RCS70551.1"/>
    <property type="molecule type" value="Genomic_DNA"/>
</dbReference>
<gene>
    <name evidence="6" type="ORF">CIK83_14110</name>
</gene>
<dbReference type="RefSeq" id="WP_086960153.1">
    <property type="nucleotide sequence ID" value="NZ_AP018681.1"/>
</dbReference>
<dbReference type="Pfam" id="PF13377">
    <property type="entry name" value="Peripla_BP_3"/>
    <property type="match status" value="1"/>
</dbReference>
<name>A0A368LIP7_9VIBR</name>
<keyword evidence="7" id="KW-1185">Reference proteome</keyword>
<evidence type="ECO:0000256" key="3">
    <source>
        <dbReference type="ARBA" id="ARBA00023163"/>
    </source>
</evidence>
<evidence type="ECO:0000256" key="1">
    <source>
        <dbReference type="ARBA" id="ARBA00023015"/>
    </source>
</evidence>
<keyword evidence="2" id="KW-0238">DNA-binding</keyword>
<evidence type="ECO:0000313" key="7">
    <source>
        <dbReference type="Proteomes" id="UP000252479"/>
    </source>
</evidence>
<evidence type="ECO:0000256" key="4">
    <source>
        <dbReference type="SAM" id="MobiDB-lite"/>
    </source>
</evidence>
<keyword evidence="3" id="KW-0804">Transcription</keyword>
<dbReference type="Proteomes" id="UP000252479">
    <property type="component" value="Unassembled WGS sequence"/>
</dbReference>
<accession>A0A368LIP7</accession>
<feature type="compositionally biased region" description="Polar residues" evidence="4">
    <location>
        <begin position="10"/>
        <end position="24"/>
    </location>
</feature>
<evidence type="ECO:0000313" key="6">
    <source>
        <dbReference type="EMBL" id="RCS70551.1"/>
    </source>
</evidence>
<dbReference type="PROSITE" id="PS50932">
    <property type="entry name" value="HTH_LACI_2"/>
    <property type="match status" value="1"/>
</dbReference>
<dbReference type="CDD" id="cd01392">
    <property type="entry name" value="HTH_LacI"/>
    <property type="match status" value="1"/>
</dbReference>
<reference evidence="6 7" key="1">
    <citation type="journal article" date="2017" name="Elife">
        <title>Extensive horizontal gene transfer in cheese-associated bacteria.</title>
        <authorList>
            <person name="Bonham K.S."/>
            <person name="Wolfe B.E."/>
            <person name="Dutton R.J."/>
        </authorList>
    </citation>
    <scope>NUCLEOTIDE SEQUENCE [LARGE SCALE GENOMIC DNA]</scope>
    <source>
        <strain evidence="6 7">JB196</strain>
    </source>
</reference>
<dbReference type="Gene3D" id="1.10.260.40">
    <property type="entry name" value="lambda repressor-like DNA-binding domains"/>
    <property type="match status" value="1"/>
</dbReference>
<dbReference type="CDD" id="cd01544">
    <property type="entry name" value="PBP1_GalR"/>
    <property type="match status" value="1"/>
</dbReference>
<dbReference type="SUPFAM" id="SSF47413">
    <property type="entry name" value="lambda repressor-like DNA-binding domains"/>
    <property type="match status" value="1"/>
</dbReference>
<comment type="caution">
    <text evidence="6">The sequence shown here is derived from an EMBL/GenBank/DDBJ whole genome shotgun (WGS) entry which is preliminary data.</text>
</comment>
<proteinExistence type="predicted"/>
<dbReference type="SMART" id="SM00354">
    <property type="entry name" value="HTH_LACI"/>
    <property type="match status" value="1"/>
</dbReference>
<dbReference type="InterPro" id="IPR010982">
    <property type="entry name" value="Lambda_DNA-bd_dom_sf"/>
</dbReference>
<dbReference type="InterPro" id="IPR000843">
    <property type="entry name" value="HTH_LacI"/>
</dbReference>
<feature type="region of interest" description="Disordered" evidence="4">
    <location>
        <begin position="1"/>
        <end position="24"/>
    </location>
</feature>
<feature type="domain" description="HTH lacI-type" evidence="5">
    <location>
        <begin position="2"/>
        <end position="59"/>
    </location>
</feature>
<dbReference type="Pfam" id="PF00356">
    <property type="entry name" value="LacI"/>
    <property type="match status" value="1"/>
</dbReference>
<dbReference type="OrthoDB" id="5681588at2"/>
<sequence length="345" mass="39230">MTTVKDIAQKTGTSSSTVSRVLNNDPSLSLTKQKRLLIKKVADELDYRSPRQRKQESQKEDHAIAARTHFKLASDTTLNLVVVHSLSPTEELNDPYFTSIRIGIENRCHHFNISLRNTFSSHLKANKYFLQHAQAVICVGHFSPQDIDNIYQQNRQLIFIDSNPLAQKSDSVLFDRKAAATELVSNIINSGAKRPAFIGNDEDRLHVFRNLTQENNIYHPELCKVSQLFCIESGYNAMSELLDQNQWPDVVFAATDIIAIGVYRAIQEREIEIPKEIKVISMNDIPTAQHLNPSLTTMRLFATEMGESAVDLFLELVAGRQYKKSVLLGYEMIWRESFPIESVLH</sequence>
<keyword evidence="1" id="KW-0805">Transcription regulation</keyword>
<protein>
    <submittedName>
        <fullName evidence="6">LacI family transcriptional regulator</fullName>
    </submittedName>
</protein>
<evidence type="ECO:0000256" key="2">
    <source>
        <dbReference type="ARBA" id="ARBA00023125"/>
    </source>
</evidence>
<evidence type="ECO:0000259" key="5">
    <source>
        <dbReference type="PROSITE" id="PS50932"/>
    </source>
</evidence>
<dbReference type="PANTHER" id="PTHR30146:SF149">
    <property type="entry name" value="HTH-TYPE TRANSCRIPTIONAL REGULATOR EBGR"/>
    <property type="match status" value="1"/>
</dbReference>
<dbReference type="GO" id="GO:0003700">
    <property type="term" value="F:DNA-binding transcription factor activity"/>
    <property type="evidence" value="ECO:0007669"/>
    <property type="project" value="TreeGrafter"/>
</dbReference>
<dbReference type="AlphaFoldDB" id="A0A368LIP7"/>
<dbReference type="InterPro" id="IPR028082">
    <property type="entry name" value="Peripla_BP_I"/>
</dbReference>